<dbReference type="EMBL" id="MT144593">
    <property type="protein sequence ID" value="QJH93923.1"/>
    <property type="molecule type" value="Genomic_DNA"/>
</dbReference>
<gene>
    <name evidence="4" type="ORF">MM415A00138_0042</name>
    <name evidence="2" type="ORF">MM415B00361_0022</name>
    <name evidence="1" type="ORF">TM448A00273_0019</name>
    <name evidence="3" type="ORF">TM448B00155_0039</name>
</gene>
<evidence type="ECO:0000313" key="1">
    <source>
        <dbReference type="EMBL" id="QJA45693.1"/>
    </source>
</evidence>
<name>A0A6H1ZCQ7_9ZZZZ</name>
<reference evidence="1" key="1">
    <citation type="submission" date="2020-03" db="EMBL/GenBank/DDBJ databases">
        <title>The deep terrestrial virosphere.</title>
        <authorList>
            <person name="Holmfeldt K."/>
            <person name="Nilsson E."/>
            <person name="Simone D."/>
            <person name="Lopez-Fernandez M."/>
            <person name="Wu X."/>
            <person name="de Brujin I."/>
            <person name="Lundin D."/>
            <person name="Andersson A."/>
            <person name="Bertilsson S."/>
            <person name="Dopson M."/>
        </authorList>
    </citation>
    <scope>NUCLEOTIDE SEQUENCE</scope>
    <source>
        <strain evidence="4">MM415A00138</strain>
        <strain evidence="2">MM415B00361</strain>
        <strain evidence="1">TM448A00273</strain>
        <strain evidence="3">TM448B00155</strain>
    </source>
</reference>
<dbReference type="AlphaFoldDB" id="A0A6H1ZCQ7"/>
<dbReference type="EMBL" id="MT145196">
    <property type="protein sequence ID" value="QJI05229.1"/>
    <property type="molecule type" value="Genomic_DNA"/>
</dbReference>
<dbReference type="EMBL" id="MT143995">
    <property type="protein sequence ID" value="QJA45693.1"/>
    <property type="molecule type" value="Genomic_DNA"/>
</dbReference>
<evidence type="ECO:0000313" key="2">
    <source>
        <dbReference type="EMBL" id="QJA66102.1"/>
    </source>
</evidence>
<proteinExistence type="predicted"/>
<evidence type="ECO:0000313" key="3">
    <source>
        <dbReference type="EMBL" id="QJH93923.1"/>
    </source>
</evidence>
<organism evidence="1">
    <name type="scientific">viral metagenome</name>
    <dbReference type="NCBI Taxonomy" id="1070528"/>
    <lineage>
        <taxon>unclassified sequences</taxon>
        <taxon>metagenomes</taxon>
        <taxon>organismal metagenomes</taxon>
    </lineage>
</organism>
<sequence length="72" mass="7494">MSDAVEIVVKQVVTVRVAEHVFTLVADPSGGIRALGGFLGGVTELSVIEDAVAVLFAVADRMRRGVDPVTGE</sequence>
<protein>
    <submittedName>
        <fullName evidence="1">Uncharacterized protein</fullName>
    </submittedName>
</protein>
<dbReference type="EMBL" id="MT141549">
    <property type="protein sequence ID" value="QJA66102.1"/>
    <property type="molecule type" value="Genomic_DNA"/>
</dbReference>
<accession>A0A6H1ZCQ7</accession>
<evidence type="ECO:0000313" key="4">
    <source>
        <dbReference type="EMBL" id="QJI05229.1"/>
    </source>
</evidence>